<keyword evidence="3" id="KW-0408">Iron</keyword>
<dbReference type="InterPro" id="IPR050668">
    <property type="entry name" value="Cytochrome_b5"/>
</dbReference>
<dbReference type="PANTHER" id="PTHR19359:SF14">
    <property type="entry name" value="CYTOCHROME B5 A"/>
    <property type="match status" value="1"/>
</dbReference>
<keyword evidence="1" id="KW-0349">Heme</keyword>
<dbReference type="PANTHER" id="PTHR19359">
    <property type="entry name" value="CYTOCHROME B5"/>
    <property type="match status" value="1"/>
</dbReference>
<keyword evidence="7" id="KW-1185">Reference proteome</keyword>
<accession>A0AAE0XBQ9</accession>
<dbReference type="GO" id="GO:0046872">
    <property type="term" value="F:metal ion binding"/>
    <property type="evidence" value="ECO:0007669"/>
    <property type="project" value="UniProtKB-KW"/>
</dbReference>
<evidence type="ECO:0000256" key="1">
    <source>
        <dbReference type="ARBA" id="ARBA00022617"/>
    </source>
</evidence>
<gene>
    <name evidence="6" type="ORF">B0T22DRAFT_177256</name>
</gene>
<dbReference type="EMBL" id="JAULSO010000002">
    <property type="protein sequence ID" value="KAK3689710.1"/>
    <property type="molecule type" value="Genomic_DNA"/>
</dbReference>
<evidence type="ECO:0000256" key="4">
    <source>
        <dbReference type="ARBA" id="ARBA00038168"/>
    </source>
</evidence>
<evidence type="ECO:0000256" key="3">
    <source>
        <dbReference type="ARBA" id="ARBA00023004"/>
    </source>
</evidence>
<dbReference type="Gene3D" id="3.10.120.10">
    <property type="entry name" value="Cytochrome b5-like heme/steroid binding domain"/>
    <property type="match status" value="1"/>
</dbReference>
<reference evidence="6" key="2">
    <citation type="submission" date="2023-06" db="EMBL/GenBank/DDBJ databases">
        <authorList>
            <consortium name="Lawrence Berkeley National Laboratory"/>
            <person name="Haridas S."/>
            <person name="Hensen N."/>
            <person name="Bonometti L."/>
            <person name="Westerberg I."/>
            <person name="Brannstrom I.O."/>
            <person name="Guillou S."/>
            <person name="Cros-Aarteil S."/>
            <person name="Calhoun S."/>
            <person name="Kuo A."/>
            <person name="Mondo S."/>
            <person name="Pangilinan J."/>
            <person name="Riley R."/>
            <person name="Labutti K."/>
            <person name="Andreopoulos B."/>
            <person name="Lipzen A."/>
            <person name="Chen C."/>
            <person name="Yanf M."/>
            <person name="Daum C."/>
            <person name="Ng V."/>
            <person name="Clum A."/>
            <person name="Steindorff A."/>
            <person name="Ohm R."/>
            <person name="Martin F."/>
            <person name="Silar P."/>
            <person name="Natvig D."/>
            <person name="Lalanne C."/>
            <person name="Gautier V."/>
            <person name="Ament-Velasquez S.L."/>
            <person name="Kruys A."/>
            <person name="Hutchinson M.I."/>
            <person name="Powell A.J."/>
            <person name="Barry K."/>
            <person name="Miller A.N."/>
            <person name="Grigoriev I.V."/>
            <person name="Debuchy R."/>
            <person name="Gladieux P."/>
            <person name="Thoren M.H."/>
            <person name="Johannesson H."/>
        </authorList>
    </citation>
    <scope>NUCLEOTIDE SEQUENCE</scope>
    <source>
        <strain evidence="6">CBS 314.62</strain>
    </source>
</reference>
<organism evidence="6 7">
    <name type="scientific">Podospora appendiculata</name>
    <dbReference type="NCBI Taxonomy" id="314037"/>
    <lineage>
        <taxon>Eukaryota</taxon>
        <taxon>Fungi</taxon>
        <taxon>Dikarya</taxon>
        <taxon>Ascomycota</taxon>
        <taxon>Pezizomycotina</taxon>
        <taxon>Sordariomycetes</taxon>
        <taxon>Sordariomycetidae</taxon>
        <taxon>Sordariales</taxon>
        <taxon>Podosporaceae</taxon>
        <taxon>Podospora</taxon>
    </lineage>
</organism>
<dbReference type="PROSITE" id="PS50255">
    <property type="entry name" value="CYTOCHROME_B5_2"/>
    <property type="match status" value="1"/>
</dbReference>
<dbReference type="SUPFAM" id="SSF55856">
    <property type="entry name" value="Cytochrome b5-like heme/steroid binding domain"/>
    <property type="match status" value="1"/>
</dbReference>
<evidence type="ECO:0000256" key="2">
    <source>
        <dbReference type="ARBA" id="ARBA00022723"/>
    </source>
</evidence>
<feature type="domain" description="Cytochrome b5 heme-binding" evidence="5">
    <location>
        <begin position="15"/>
        <end position="74"/>
    </location>
</feature>
<dbReference type="InterPro" id="IPR001199">
    <property type="entry name" value="Cyt_B5-like_heme/steroid-bd"/>
</dbReference>
<comment type="similarity">
    <text evidence="4">Belongs to the cytochrome b5 family.</text>
</comment>
<dbReference type="Proteomes" id="UP001270362">
    <property type="component" value="Unassembled WGS sequence"/>
</dbReference>
<evidence type="ECO:0000259" key="5">
    <source>
        <dbReference type="PROSITE" id="PS50255"/>
    </source>
</evidence>
<evidence type="ECO:0000313" key="6">
    <source>
        <dbReference type="EMBL" id="KAK3689710.1"/>
    </source>
</evidence>
<evidence type="ECO:0000313" key="7">
    <source>
        <dbReference type="Proteomes" id="UP001270362"/>
    </source>
</evidence>
<dbReference type="InterPro" id="IPR036400">
    <property type="entry name" value="Cyt_B5-like_heme/steroid_sf"/>
</dbReference>
<dbReference type="GO" id="GO:0020037">
    <property type="term" value="F:heme binding"/>
    <property type="evidence" value="ECO:0007669"/>
    <property type="project" value="TreeGrafter"/>
</dbReference>
<sequence length="143" mass="16716">MRFLGRYISTGVGLWTVIDGNVYDLTDYCPSHPGGENIILQYAELDATDEFKKSHATWEEYLRDFEHLKVGPMVPERDPGTDAGLGEREILLNGWVYEIGEKLYKNKHTRRLYHDLHDQFEPYFKTDITPLFHNDRPRDSSHS</sequence>
<dbReference type="Pfam" id="PF00173">
    <property type="entry name" value="Cyt-b5"/>
    <property type="match status" value="1"/>
</dbReference>
<dbReference type="AlphaFoldDB" id="A0AAE0XBQ9"/>
<reference evidence="6" key="1">
    <citation type="journal article" date="2023" name="Mol. Phylogenet. Evol.">
        <title>Genome-scale phylogeny and comparative genomics of the fungal order Sordariales.</title>
        <authorList>
            <person name="Hensen N."/>
            <person name="Bonometti L."/>
            <person name="Westerberg I."/>
            <person name="Brannstrom I.O."/>
            <person name="Guillou S."/>
            <person name="Cros-Aarteil S."/>
            <person name="Calhoun S."/>
            <person name="Haridas S."/>
            <person name="Kuo A."/>
            <person name="Mondo S."/>
            <person name="Pangilinan J."/>
            <person name="Riley R."/>
            <person name="LaButti K."/>
            <person name="Andreopoulos B."/>
            <person name="Lipzen A."/>
            <person name="Chen C."/>
            <person name="Yan M."/>
            <person name="Daum C."/>
            <person name="Ng V."/>
            <person name="Clum A."/>
            <person name="Steindorff A."/>
            <person name="Ohm R.A."/>
            <person name="Martin F."/>
            <person name="Silar P."/>
            <person name="Natvig D.O."/>
            <person name="Lalanne C."/>
            <person name="Gautier V."/>
            <person name="Ament-Velasquez S.L."/>
            <person name="Kruys A."/>
            <person name="Hutchinson M.I."/>
            <person name="Powell A.J."/>
            <person name="Barry K."/>
            <person name="Miller A.N."/>
            <person name="Grigoriev I.V."/>
            <person name="Debuchy R."/>
            <person name="Gladieux P."/>
            <person name="Hiltunen Thoren M."/>
            <person name="Johannesson H."/>
        </authorList>
    </citation>
    <scope>NUCLEOTIDE SEQUENCE</scope>
    <source>
        <strain evidence="6">CBS 314.62</strain>
    </source>
</reference>
<name>A0AAE0XBQ9_9PEZI</name>
<dbReference type="SMART" id="SM01117">
    <property type="entry name" value="Cyt-b5"/>
    <property type="match status" value="1"/>
</dbReference>
<comment type="caution">
    <text evidence="6">The sequence shown here is derived from an EMBL/GenBank/DDBJ whole genome shotgun (WGS) entry which is preliminary data.</text>
</comment>
<protein>
    <recommendedName>
        <fullName evidence="5">Cytochrome b5 heme-binding domain-containing protein</fullName>
    </recommendedName>
</protein>
<dbReference type="GO" id="GO:0016020">
    <property type="term" value="C:membrane"/>
    <property type="evidence" value="ECO:0007669"/>
    <property type="project" value="TreeGrafter"/>
</dbReference>
<keyword evidence="2" id="KW-0479">Metal-binding</keyword>
<proteinExistence type="inferred from homology"/>